<gene>
    <name evidence="3" type="ORF">AX774_g5168</name>
</gene>
<feature type="compositionally biased region" description="Low complexity" evidence="1">
    <location>
        <begin position="108"/>
        <end position="125"/>
    </location>
</feature>
<feature type="domain" description="CBS" evidence="2">
    <location>
        <begin position="1"/>
        <end position="28"/>
    </location>
</feature>
<feature type="region of interest" description="Disordered" evidence="1">
    <location>
        <begin position="105"/>
        <end position="156"/>
    </location>
</feature>
<evidence type="ECO:0000313" key="3">
    <source>
        <dbReference type="EMBL" id="OMH81366.1"/>
    </source>
</evidence>
<dbReference type="EMBL" id="LSSK01000916">
    <property type="protein sequence ID" value="OMH81366.1"/>
    <property type="molecule type" value="Genomic_DNA"/>
</dbReference>
<reference evidence="4" key="1">
    <citation type="submission" date="2017-01" db="EMBL/GenBank/DDBJ databases">
        <authorList>
            <person name="Wang Y."/>
            <person name="White M."/>
            <person name="Kvist S."/>
            <person name="Moncalvo J.-M."/>
        </authorList>
    </citation>
    <scope>NUCLEOTIDE SEQUENCE [LARGE SCALE GENOMIC DNA]</scope>
    <source>
        <strain evidence="4">COL-18-3</strain>
    </source>
</reference>
<dbReference type="InterPro" id="IPR046342">
    <property type="entry name" value="CBS_dom_sf"/>
</dbReference>
<sequence>MDRQGISSLPIIDDQWRILGCISLSDVKYLVLPQFKHLIRGLADGRDKMPVFCVYPDTKLRSVIAKLVATDSHRVWVTQPGNSVTKLGGSYTGGGNDIELRRSLSRGSAHSNANNPATNTSSSMGTGSGPLSLAGKAAGYESDGTSSDVSDTLSSGGSRHLAGGIVGMGSALVEGSVCGVVSLTDIMHVLSNRTQA</sequence>
<organism evidence="3 4">
    <name type="scientific">Zancudomyces culisetae</name>
    <name type="common">Gut fungus</name>
    <name type="synonym">Smittium culisetae</name>
    <dbReference type="NCBI Taxonomy" id="1213189"/>
    <lineage>
        <taxon>Eukaryota</taxon>
        <taxon>Fungi</taxon>
        <taxon>Fungi incertae sedis</taxon>
        <taxon>Zoopagomycota</taxon>
        <taxon>Kickxellomycotina</taxon>
        <taxon>Harpellomycetes</taxon>
        <taxon>Harpellales</taxon>
        <taxon>Legeriomycetaceae</taxon>
        <taxon>Zancudomyces</taxon>
    </lineage>
</organism>
<feature type="non-terminal residue" evidence="3">
    <location>
        <position position="196"/>
    </location>
</feature>
<comment type="caution">
    <text evidence="3">The sequence shown here is derived from an EMBL/GenBank/DDBJ whole genome shotgun (WGS) entry which is preliminary data.</text>
</comment>
<keyword evidence="4" id="KW-1185">Reference proteome</keyword>
<dbReference type="SUPFAM" id="SSF54631">
    <property type="entry name" value="CBS-domain pair"/>
    <property type="match status" value="1"/>
</dbReference>
<dbReference type="Proteomes" id="UP000188320">
    <property type="component" value="Unassembled WGS sequence"/>
</dbReference>
<evidence type="ECO:0000313" key="4">
    <source>
        <dbReference type="Proteomes" id="UP000188320"/>
    </source>
</evidence>
<dbReference type="OrthoDB" id="497541at2759"/>
<proteinExistence type="predicted"/>
<evidence type="ECO:0000259" key="2">
    <source>
        <dbReference type="Pfam" id="PF00571"/>
    </source>
</evidence>
<protein>
    <submittedName>
        <fullName evidence="3">Protein SDS23</fullName>
    </submittedName>
</protein>
<name>A0A1R1PK75_ZANCU</name>
<dbReference type="AlphaFoldDB" id="A0A1R1PK75"/>
<dbReference type="Gene3D" id="3.10.580.10">
    <property type="entry name" value="CBS-domain"/>
    <property type="match status" value="1"/>
</dbReference>
<evidence type="ECO:0000256" key="1">
    <source>
        <dbReference type="SAM" id="MobiDB-lite"/>
    </source>
</evidence>
<accession>A0A1R1PK75</accession>
<feature type="compositionally biased region" description="Polar residues" evidence="1">
    <location>
        <begin position="143"/>
        <end position="156"/>
    </location>
</feature>
<dbReference type="InterPro" id="IPR000644">
    <property type="entry name" value="CBS_dom"/>
</dbReference>
<dbReference type="Pfam" id="PF00571">
    <property type="entry name" value="CBS"/>
    <property type="match status" value="1"/>
</dbReference>